<reference evidence="2 3" key="1">
    <citation type="submission" date="2016-12" db="EMBL/GenBank/DDBJ databases">
        <title>Complete genome sequence of Microbacterium aurum KACC 15219.</title>
        <authorList>
            <person name="Jung Y."/>
            <person name="Shin J.-H."/>
            <person name="Lee Y.-J."/>
            <person name="Yi H."/>
            <person name="Bahn Y.-S."/>
            <person name="Kim J.F."/>
            <person name="Lee D.-W."/>
        </authorList>
    </citation>
    <scope>NUCLEOTIDE SEQUENCE [LARGE SCALE GENOMIC DNA]</scope>
    <source>
        <strain evidence="2 3">KACC 15219</strain>
    </source>
</reference>
<protein>
    <submittedName>
        <fullName evidence="2">Uncharacterized protein</fullName>
    </submittedName>
</protein>
<sequence length="173" mass="18505">MPDRPQYGEYATPEQQRAAIREPLPQVPAPVAAPPAAPAHPPAARPTTAPARPTRPADRIITVALLAYGLVTVLSAVPQLWHFTDFAQTWMQVAGIDETFTNTAQGDLWGRIGAVVFVVGWVATAVTAWRSLVARRLSWWIPLVGAIVTFVIASICLTVPLLGDPAVASHFGA</sequence>
<proteinExistence type="predicted"/>
<evidence type="ECO:0000313" key="2">
    <source>
        <dbReference type="EMBL" id="APZ35795.1"/>
    </source>
</evidence>
<evidence type="ECO:0000313" key="3">
    <source>
        <dbReference type="Proteomes" id="UP000187185"/>
    </source>
</evidence>
<dbReference type="InterPro" id="IPR046231">
    <property type="entry name" value="DUF6264"/>
</dbReference>
<evidence type="ECO:0000256" key="1">
    <source>
        <dbReference type="SAM" id="MobiDB-lite"/>
    </source>
</evidence>
<dbReference type="AlphaFoldDB" id="A0A1P8UCP2"/>
<dbReference type="STRING" id="36805.BOH66_07170"/>
<keyword evidence="3" id="KW-1185">Reference proteome</keyword>
<feature type="region of interest" description="Disordered" evidence="1">
    <location>
        <begin position="1"/>
        <end position="54"/>
    </location>
</feature>
<feature type="compositionally biased region" description="Pro residues" evidence="1">
    <location>
        <begin position="25"/>
        <end position="44"/>
    </location>
</feature>
<name>A0A1P8UCP2_9MICO</name>
<dbReference type="Proteomes" id="UP000187185">
    <property type="component" value="Chromosome"/>
</dbReference>
<dbReference type="KEGG" id="maur:BOH66_07170"/>
<organism evidence="2 3">
    <name type="scientific">Microbacterium aurum</name>
    <dbReference type="NCBI Taxonomy" id="36805"/>
    <lineage>
        <taxon>Bacteria</taxon>
        <taxon>Bacillati</taxon>
        <taxon>Actinomycetota</taxon>
        <taxon>Actinomycetes</taxon>
        <taxon>Micrococcales</taxon>
        <taxon>Microbacteriaceae</taxon>
        <taxon>Microbacterium</taxon>
    </lineage>
</organism>
<gene>
    <name evidence="2" type="ORF">BOH66_07170</name>
</gene>
<accession>A0A1P8UCP2</accession>
<dbReference type="EMBL" id="CP018762">
    <property type="protein sequence ID" value="APZ35795.1"/>
    <property type="molecule type" value="Genomic_DNA"/>
</dbReference>
<feature type="compositionally biased region" description="Low complexity" evidence="1">
    <location>
        <begin position="45"/>
        <end position="54"/>
    </location>
</feature>
<dbReference type="Pfam" id="PF19779">
    <property type="entry name" value="DUF6264"/>
    <property type="match status" value="1"/>
</dbReference>
<dbReference type="OrthoDB" id="5083906at2"/>